<evidence type="ECO:0000256" key="1">
    <source>
        <dbReference type="SAM" id="MobiDB-lite"/>
    </source>
</evidence>
<evidence type="ECO:0000313" key="3">
    <source>
        <dbReference type="Proteomes" id="UP001597058"/>
    </source>
</evidence>
<sequence>MHAQDKDTDKTRGRAGAAGPAARAAAPGAGRLQVLQRAAGNAAVARAVAEQRRESAEVQAEENVQRVTNGVTPVQRAAADGTKESASPVVSGAPVIQRAVWTYNASTRTHDVMGGQRSGVWQEDGNPQHIATSAQLGAGAQAHHGDKYDDATGRHFGSGNVAFSQRGAIPDTPQAHRDGTAYKEREAHVRQALVETKRRLATAITMVSASAAPSGRVLDALRSGFPGFQRATPQQIQPLLAHVAEVLRRIQTGLDAEGAQIALAGETAWYDLGALGSNQANVAGWVAPTVGERLNPHDKKSEKLPTMDAGREGAINLRSLGENVWYIVHEATHRFAGTLDYQYSPYEHELNEDRADVGTAQTLGWSQQKLEEYSADRLGKRVARDADQYTGQDESAHPAKQLNWYAMGPRALMNADSYAQFVVVATGGTLPRR</sequence>
<gene>
    <name evidence="2" type="ORF">ACFQ5X_32890</name>
</gene>
<dbReference type="RefSeq" id="WP_381239244.1">
    <property type="nucleotide sequence ID" value="NZ_JBHSKH010000071.1"/>
</dbReference>
<feature type="region of interest" description="Disordered" evidence="1">
    <location>
        <begin position="1"/>
        <end position="28"/>
    </location>
</feature>
<protein>
    <submittedName>
        <fullName evidence="2">Uncharacterized protein</fullName>
    </submittedName>
</protein>
<accession>A0ABW3XLY8</accession>
<name>A0ABW3XLY8_9ACTN</name>
<reference evidence="3" key="1">
    <citation type="journal article" date="2019" name="Int. J. Syst. Evol. Microbiol.">
        <title>The Global Catalogue of Microorganisms (GCM) 10K type strain sequencing project: providing services to taxonomists for standard genome sequencing and annotation.</title>
        <authorList>
            <consortium name="The Broad Institute Genomics Platform"/>
            <consortium name="The Broad Institute Genome Sequencing Center for Infectious Disease"/>
            <person name="Wu L."/>
            <person name="Ma J."/>
        </authorList>
    </citation>
    <scope>NUCLEOTIDE SEQUENCE [LARGE SCALE GENOMIC DNA]</scope>
    <source>
        <strain evidence="3">CGMCC 4.7020</strain>
    </source>
</reference>
<keyword evidence="3" id="KW-1185">Reference proteome</keyword>
<feature type="compositionally biased region" description="Low complexity" evidence="1">
    <location>
        <begin position="14"/>
        <end position="28"/>
    </location>
</feature>
<proteinExistence type="predicted"/>
<evidence type="ECO:0000313" key="2">
    <source>
        <dbReference type="EMBL" id="MFD1310622.1"/>
    </source>
</evidence>
<dbReference type="Proteomes" id="UP001597058">
    <property type="component" value="Unassembled WGS sequence"/>
</dbReference>
<organism evidence="2 3">
    <name type="scientific">Streptomyces kaempferi</name>
    <dbReference type="NCBI Taxonomy" id="333725"/>
    <lineage>
        <taxon>Bacteria</taxon>
        <taxon>Bacillati</taxon>
        <taxon>Actinomycetota</taxon>
        <taxon>Actinomycetes</taxon>
        <taxon>Kitasatosporales</taxon>
        <taxon>Streptomycetaceae</taxon>
        <taxon>Streptomyces</taxon>
    </lineage>
</organism>
<dbReference type="EMBL" id="JBHTMM010000057">
    <property type="protein sequence ID" value="MFD1310622.1"/>
    <property type="molecule type" value="Genomic_DNA"/>
</dbReference>
<comment type="caution">
    <text evidence="2">The sequence shown here is derived from an EMBL/GenBank/DDBJ whole genome shotgun (WGS) entry which is preliminary data.</text>
</comment>
<feature type="compositionally biased region" description="Basic and acidic residues" evidence="1">
    <location>
        <begin position="1"/>
        <end position="12"/>
    </location>
</feature>